<dbReference type="SMART" id="SM00448">
    <property type="entry name" value="REC"/>
    <property type="match status" value="1"/>
</dbReference>
<comment type="caution">
    <text evidence="6">The sequence shown here is derived from an EMBL/GenBank/DDBJ whole genome shotgun (WGS) entry which is preliminary data.</text>
</comment>
<dbReference type="InterPro" id="IPR016032">
    <property type="entry name" value="Sig_transdc_resp-reg_C-effctor"/>
</dbReference>
<proteinExistence type="predicted"/>
<dbReference type="InterPro" id="IPR011006">
    <property type="entry name" value="CheY-like_superfamily"/>
</dbReference>
<dbReference type="SUPFAM" id="SSF46894">
    <property type="entry name" value="C-terminal effector domain of the bipartite response regulators"/>
    <property type="match status" value="1"/>
</dbReference>
<dbReference type="GO" id="GO:0000160">
    <property type="term" value="P:phosphorelay signal transduction system"/>
    <property type="evidence" value="ECO:0007669"/>
    <property type="project" value="InterPro"/>
</dbReference>
<dbReference type="PROSITE" id="PS50110">
    <property type="entry name" value="RESPONSE_REGULATORY"/>
    <property type="match status" value="1"/>
</dbReference>
<keyword evidence="1 3" id="KW-0597">Phosphoprotein</keyword>
<dbReference type="EMBL" id="VANR01000005">
    <property type="protein sequence ID" value="TMM29562.1"/>
    <property type="molecule type" value="Genomic_DNA"/>
</dbReference>
<accession>A0A5S3N427</accession>
<dbReference type="InterPro" id="IPR058245">
    <property type="entry name" value="NreC/VraR/RcsB-like_REC"/>
</dbReference>
<dbReference type="PANTHER" id="PTHR45566:SF2">
    <property type="entry name" value="NARL SUBFAMILY"/>
    <property type="match status" value="1"/>
</dbReference>
<feature type="modified residue" description="4-aspartylphosphate" evidence="3">
    <location>
        <position position="55"/>
    </location>
</feature>
<keyword evidence="2" id="KW-0238">DNA-binding</keyword>
<name>A0A5S3N427_9FLAO</name>
<sequence>MRDFKIFIADDHPILLKGLEDLLLEKQFNVIGKATNGQDALNFIIKNKPDIAILDVEMPLKTGIEIAKHCKKNKIETKIILITLHKEIDLYLMAKKIGVFGYILKEFALDEIETCIESVSKNIPYFSKDIKKHIGFTQESDTILSELSLSEKRILKLIAQHKTNKEIGHLLFISPRTVEKHRSKIILKLDLPHDTGALLTWVLKNKHLFN</sequence>
<dbReference type="Proteomes" id="UP000307140">
    <property type="component" value="Unassembled WGS sequence"/>
</dbReference>
<dbReference type="CDD" id="cd17535">
    <property type="entry name" value="REC_NarL-like"/>
    <property type="match status" value="1"/>
</dbReference>
<dbReference type="CDD" id="cd06170">
    <property type="entry name" value="LuxR_C_like"/>
    <property type="match status" value="1"/>
</dbReference>
<organism evidence="6 7">
    <name type="scientific">Polaribacter aestuariivivens</name>
    <dbReference type="NCBI Taxonomy" id="2304626"/>
    <lineage>
        <taxon>Bacteria</taxon>
        <taxon>Pseudomonadati</taxon>
        <taxon>Bacteroidota</taxon>
        <taxon>Flavobacteriia</taxon>
        <taxon>Flavobacteriales</taxon>
        <taxon>Flavobacteriaceae</taxon>
    </lineage>
</organism>
<dbReference type="SMART" id="SM00421">
    <property type="entry name" value="HTH_LUXR"/>
    <property type="match status" value="1"/>
</dbReference>
<dbReference type="PRINTS" id="PR00038">
    <property type="entry name" value="HTHLUXR"/>
</dbReference>
<dbReference type="Pfam" id="PF00196">
    <property type="entry name" value="GerE"/>
    <property type="match status" value="1"/>
</dbReference>
<dbReference type="Gene3D" id="1.10.10.10">
    <property type="entry name" value="Winged helix-like DNA-binding domain superfamily/Winged helix DNA-binding domain"/>
    <property type="match status" value="1"/>
</dbReference>
<dbReference type="PANTHER" id="PTHR45566">
    <property type="entry name" value="HTH-TYPE TRANSCRIPTIONAL REGULATOR YHJB-RELATED"/>
    <property type="match status" value="1"/>
</dbReference>
<dbReference type="Pfam" id="PF00072">
    <property type="entry name" value="Response_reg"/>
    <property type="match status" value="1"/>
</dbReference>
<dbReference type="InterPro" id="IPR036388">
    <property type="entry name" value="WH-like_DNA-bd_sf"/>
</dbReference>
<evidence type="ECO:0000256" key="3">
    <source>
        <dbReference type="PROSITE-ProRule" id="PRU00169"/>
    </source>
</evidence>
<dbReference type="InterPro" id="IPR001789">
    <property type="entry name" value="Sig_transdc_resp-reg_receiver"/>
</dbReference>
<reference evidence="6 7" key="1">
    <citation type="submission" date="2019-05" db="EMBL/GenBank/DDBJ databases">
        <title>Polaribacter aestuariivivens sp. nov., isolated from a tidal flat.</title>
        <authorList>
            <person name="Yoon J.-H."/>
        </authorList>
    </citation>
    <scope>NUCLEOTIDE SEQUENCE [LARGE SCALE GENOMIC DNA]</scope>
    <source>
        <strain evidence="6 7">DBTF-3</strain>
    </source>
</reference>
<dbReference type="InterPro" id="IPR051015">
    <property type="entry name" value="EvgA-like"/>
</dbReference>
<evidence type="ECO:0000256" key="1">
    <source>
        <dbReference type="ARBA" id="ARBA00022553"/>
    </source>
</evidence>
<dbReference type="GO" id="GO:0003677">
    <property type="term" value="F:DNA binding"/>
    <property type="evidence" value="ECO:0007669"/>
    <property type="project" value="UniProtKB-KW"/>
</dbReference>
<gene>
    <name evidence="6" type="ORF">FDT66_10620</name>
</gene>
<dbReference type="RefSeq" id="WP_138536311.1">
    <property type="nucleotide sequence ID" value="NZ_VANR01000005.1"/>
</dbReference>
<evidence type="ECO:0000313" key="6">
    <source>
        <dbReference type="EMBL" id="TMM29562.1"/>
    </source>
</evidence>
<feature type="domain" description="Response regulatory" evidence="5">
    <location>
        <begin position="5"/>
        <end position="120"/>
    </location>
</feature>
<dbReference type="OrthoDB" id="9795108at2"/>
<dbReference type="AlphaFoldDB" id="A0A5S3N427"/>
<feature type="domain" description="HTH luxR-type" evidence="4">
    <location>
        <begin position="140"/>
        <end position="205"/>
    </location>
</feature>
<protein>
    <submittedName>
        <fullName evidence="6">Response regulator transcription factor</fullName>
    </submittedName>
</protein>
<dbReference type="InterPro" id="IPR000792">
    <property type="entry name" value="Tscrpt_reg_LuxR_C"/>
</dbReference>
<evidence type="ECO:0000313" key="7">
    <source>
        <dbReference type="Proteomes" id="UP000307140"/>
    </source>
</evidence>
<evidence type="ECO:0000259" key="4">
    <source>
        <dbReference type="PROSITE" id="PS50043"/>
    </source>
</evidence>
<dbReference type="PROSITE" id="PS50043">
    <property type="entry name" value="HTH_LUXR_2"/>
    <property type="match status" value="1"/>
</dbReference>
<evidence type="ECO:0000259" key="5">
    <source>
        <dbReference type="PROSITE" id="PS50110"/>
    </source>
</evidence>
<keyword evidence="7" id="KW-1185">Reference proteome</keyword>
<evidence type="ECO:0000256" key="2">
    <source>
        <dbReference type="ARBA" id="ARBA00023125"/>
    </source>
</evidence>
<dbReference type="SUPFAM" id="SSF52172">
    <property type="entry name" value="CheY-like"/>
    <property type="match status" value="1"/>
</dbReference>
<dbReference type="Gene3D" id="3.40.50.2300">
    <property type="match status" value="1"/>
</dbReference>
<dbReference type="GO" id="GO:0006355">
    <property type="term" value="P:regulation of DNA-templated transcription"/>
    <property type="evidence" value="ECO:0007669"/>
    <property type="project" value="InterPro"/>
</dbReference>